<feature type="non-terminal residue" evidence="4">
    <location>
        <position position="247"/>
    </location>
</feature>
<protein>
    <recommendedName>
        <fullName evidence="2">Protein THEM6</fullName>
    </recommendedName>
</protein>
<sequence length="247" mass="28496">SRVRSIQTILDTGKREPNIVRMVEATTLALGLLVTFELGYFVKAIIYTVGSRFLRSKVHPLAKTHVWGICSTRDIDFMLNHINNARYLRAMDFGRLDHFTRSRFSSVLMLLWRQTQIAPNNLHKFVRDAQWSLRVKICIPIVYWDSRNFYYRQDFHTIHDNFLRVTAYVKVAVQGATPTELFQASKDMFGLANLPQKTGDEHPASSEVEISDIIDSPPLPNDLAAWINFNNESSAVLKKSREHKPQF</sequence>
<evidence type="ECO:0000256" key="1">
    <source>
        <dbReference type="ARBA" id="ARBA00038228"/>
    </source>
</evidence>
<keyword evidence="3" id="KW-0812">Transmembrane</keyword>
<evidence type="ECO:0000313" key="5">
    <source>
        <dbReference type="Proteomes" id="UP001497623"/>
    </source>
</evidence>
<reference evidence="4 5" key="1">
    <citation type="submission" date="2024-05" db="EMBL/GenBank/DDBJ databases">
        <authorList>
            <person name="Wallberg A."/>
        </authorList>
    </citation>
    <scope>NUCLEOTIDE SEQUENCE [LARGE SCALE GENOMIC DNA]</scope>
</reference>
<dbReference type="Proteomes" id="UP001497623">
    <property type="component" value="Unassembled WGS sequence"/>
</dbReference>
<organism evidence="4 5">
    <name type="scientific">Meganyctiphanes norvegica</name>
    <name type="common">Northern krill</name>
    <name type="synonym">Thysanopoda norvegica</name>
    <dbReference type="NCBI Taxonomy" id="48144"/>
    <lineage>
        <taxon>Eukaryota</taxon>
        <taxon>Metazoa</taxon>
        <taxon>Ecdysozoa</taxon>
        <taxon>Arthropoda</taxon>
        <taxon>Crustacea</taxon>
        <taxon>Multicrustacea</taxon>
        <taxon>Malacostraca</taxon>
        <taxon>Eumalacostraca</taxon>
        <taxon>Eucarida</taxon>
        <taxon>Euphausiacea</taxon>
        <taxon>Euphausiidae</taxon>
        <taxon>Meganyctiphanes</taxon>
    </lineage>
</organism>
<comment type="similarity">
    <text evidence="1">Belongs to the THEM6 family.</text>
</comment>
<evidence type="ECO:0000313" key="4">
    <source>
        <dbReference type="EMBL" id="CAL4105052.1"/>
    </source>
</evidence>
<comment type="caution">
    <text evidence="4">The sequence shown here is derived from an EMBL/GenBank/DDBJ whole genome shotgun (WGS) entry which is preliminary data.</text>
</comment>
<keyword evidence="5" id="KW-1185">Reference proteome</keyword>
<evidence type="ECO:0000256" key="2">
    <source>
        <dbReference type="ARBA" id="ARBA00041112"/>
    </source>
</evidence>
<dbReference type="EMBL" id="CAXKWB010012623">
    <property type="protein sequence ID" value="CAL4105052.1"/>
    <property type="molecule type" value="Genomic_DNA"/>
</dbReference>
<dbReference type="PANTHER" id="PTHR12475">
    <property type="match status" value="1"/>
</dbReference>
<keyword evidence="3" id="KW-0472">Membrane</keyword>
<accession>A0AAV2R191</accession>
<dbReference type="InterPro" id="IPR029069">
    <property type="entry name" value="HotDog_dom_sf"/>
</dbReference>
<feature type="non-terminal residue" evidence="4">
    <location>
        <position position="1"/>
    </location>
</feature>
<feature type="transmembrane region" description="Helical" evidence="3">
    <location>
        <begin position="28"/>
        <end position="49"/>
    </location>
</feature>
<dbReference type="Pfam" id="PF13279">
    <property type="entry name" value="4HBT_2"/>
    <property type="match status" value="1"/>
</dbReference>
<name>A0AAV2R191_MEGNR</name>
<dbReference type="PANTHER" id="PTHR12475:SF4">
    <property type="entry name" value="PROTEIN THEM6"/>
    <property type="match status" value="1"/>
</dbReference>
<gene>
    <name evidence="4" type="ORF">MNOR_LOCUS17965</name>
</gene>
<proteinExistence type="inferred from homology"/>
<dbReference type="AlphaFoldDB" id="A0AAV2R191"/>
<dbReference type="SUPFAM" id="SSF54637">
    <property type="entry name" value="Thioesterase/thiol ester dehydrase-isomerase"/>
    <property type="match status" value="1"/>
</dbReference>
<evidence type="ECO:0000256" key="3">
    <source>
        <dbReference type="SAM" id="Phobius"/>
    </source>
</evidence>
<dbReference type="InterPro" id="IPR051490">
    <property type="entry name" value="THEM6_lcsJ_thioesterase"/>
</dbReference>
<keyword evidence="3" id="KW-1133">Transmembrane helix</keyword>